<dbReference type="Pfam" id="PF13614">
    <property type="entry name" value="AAA_31"/>
    <property type="match status" value="1"/>
</dbReference>
<accession>A0A0D1I6Q8</accession>
<proteinExistence type="predicted"/>
<reference evidence="2 3" key="1">
    <citation type="submission" date="2014-12" db="EMBL/GenBank/DDBJ databases">
        <title>Comparative genome analysis of Bacillus coagulans HM-08, Clostridium butyricum HM-68, Bacillus subtilis HM-66 and Bacillus licheniformis BL-09.</title>
        <authorList>
            <person name="Zhang H."/>
        </authorList>
    </citation>
    <scope>NUCLEOTIDE SEQUENCE [LARGE SCALE GENOMIC DNA]</scope>
    <source>
        <strain evidence="2 3">HM-66</strain>
    </source>
</reference>
<dbReference type="PATRIC" id="fig|1423.173.peg.4915"/>
<evidence type="ECO:0000313" key="3">
    <source>
        <dbReference type="Proteomes" id="UP000032247"/>
    </source>
</evidence>
<gene>
    <name evidence="2" type="ORF">SC09_contig8orf00112</name>
</gene>
<dbReference type="Proteomes" id="UP000032247">
    <property type="component" value="Unassembled WGS sequence"/>
</dbReference>
<organism evidence="2 3">
    <name type="scientific">Bacillus subtilis</name>
    <dbReference type="NCBI Taxonomy" id="1423"/>
    <lineage>
        <taxon>Bacteria</taxon>
        <taxon>Bacillati</taxon>
        <taxon>Bacillota</taxon>
        <taxon>Bacilli</taxon>
        <taxon>Bacillales</taxon>
        <taxon>Bacillaceae</taxon>
        <taxon>Bacillus</taxon>
    </lineage>
</organism>
<dbReference type="InterPro" id="IPR025669">
    <property type="entry name" value="AAA_dom"/>
</dbReference>
<evidence type="ECO:0000259" key="1">
    <source>
        <dbReference type="Pfam" id="PF13614"/>
    </source>
</evidence>
<name>A0A0D1I6Q8_BACIU</name>
<dbReference type="InterPro" id="IPR027417">
    <property type="entry name" value="P-loop_NTPase"/>
</dbReference>
<dbReference type="Gene3D" id="3.40.50.300">
    <property type="entry name" value="P-loop containing nucleotide triphosphate hydrolases"/>
    <property type="match status" value="1"/>
</dbReference>
<evidence type="ECO:0000313" key="2">
    <source>
        <dbReference type="EMBL" id="KIU04463.1"/>
    </source>
</evidence>
<dbReference type="AlphaFoldDB" id="A0A0D1I6Q8"/>
<comment type="caution">
    <text evidence="2">The sequence shown here is derived from an EMBL/GenBank/DDBJ whole genome shotgun (WGS) entry which is preliminary data.</text>
</comment>
<protein>
    <recommendedName>
        <fullName evidence="1">AAA domain-containing protein</fullName>
    </recommendedName>
</protein>
<sequence length="290" mass="33128">MDRLSEISHKADIKYGHSYNKVFSFLNASGSSGATTTALMVAEALTIAKKRVALVDCDFTFSSGYEALEPQLKRITLDEDPQSRSLFGFFHEGKSILNTCYKMVNEDIDLFALYKPDPFYASEFVDESMMTILIDELKGNYDAVILDVPFNPYLFSSVTPVLQADMTFCVTNFFQKGAGDILRVINYFSNIHPYIESVKNTIVNLSEPNEFYPKRESLINESISVYQIDFDRCFDLIMENNIEPESYIFGLEGRAVIPVEIQVQFLKIIDNMKILNEQEKQLVFESDIEE</sequence>
<dbReference type="EMBL" id="JXBC01000014">
    <property type="protein sequence ID" value="KIU04463.1"/>
    <property type="molecule type" value="Genomic_DNA"/>
</dbReference>
<feature type="domain" description="AAA" evidence="1">
    <location>
        <begin position="21"/>
        <end position="155"/>
    </location>
</feature>
<dbReference type="SUPFAM" id="SSF52540">
    <property type="entry name" value="P-loop containing nucleoside triphosphate hydrolases"/>
    <property type="match status" value="1"/>
</dbReference>